<dbReference type="Proteomes" id="UP000652761">
    <property type="component" value="Unassembled WGS sequence"/>
</dbReference>
<sequence>MDRILGSRGPRQTPLDWDNRMRIALAARHSLAYLNSAAKLVHENVKATNVLLRPDPDAIAVFDYGLSPLFGTAALPNQVAGYHGCQLRLCIDDQVLIADFDHGVIDPNSGR</sequence>
<evidence type="ECO:0000259" key="1">
    <source>
        <dbReference type="PROSITE" id="PS50011"/>
    </source>
</evidence>
<dbReference type="PANTHER" id="PTHR48003:SF6">
    <property type="entry name" value="PROTEIN KINASE DOMAIN-CONTAINING PROTEIN"/>
    <property type="match status" value="1"/>
</dbReference>
<dbReference type="SUPFAM" id="SSF56112">
    <property type="entry name" value="Protein kinase-like (PK-like)"/>
    <property type="match status" value="1"/>
</dbReference>
<dbReference type="PANTHER" id="PTHR48003">
    <property type="entry name" value="OS07G0626500 PROTEIN"/>
    <property type="match status" value="1"/>
</dbReference>
<dbReference type="InterPro" id="IPR011009">
    <property type="entry name" value="Kinase-like_dom_sf"/>
</dbReference>
<feature type="domain" description="Protein kinase" evidence="1">
    <location>
        <begin position="1"/>
        <end position="111"/>
    </location>
</feature>
<gene>
    <name evidence="2" type="ORF">Taro_028509</name>
</gene>
<dbReference type="GO" id="GO:0004672">
    <property type="term" value="F:protein kinase activity"/>
    <property type="evidence" value="ECO:0007669"/>
    <property type="project" value="InterPro"/>
</dbReference>
<reference evidence="2" key="1">
    <citation type="submission" date="2017-07" db="EMBL/GenBank/DDBJ databases">
        <title>Taro Niue Genome Assembly and Annotation.</title>
        <authorList>
            <person name="Atibalentja N."/>
            <person name="Keating K."/>
            <person name="Fields C.J."/>
        </authorList>
    </citation>
    <scope>NUCLEOTIDE SEQUENCE</scope>
    <source>
        <strain evidence="2">Niue_2</strain>
        <tissue evidence="2">Leaf</tissue>
    </source>
</reference>
<comment type="caution">
    <text evidence="2">The sequence shown here is derived from an EMBL/GenBank/DDBJ whole genome shotgun (WGS) entry which is preliminary data.</text>
</comment>
<dbReference type="PROSITE" id="PS50011">
    <property type="entry name" value="PROTEIN_KINASE_DOM"/>
    <property type="match status" value="1"/>
</dbReference>
<dbReference type="EMBL" id="NMUH01001841">
    <property type="protein sequence ID" value="MQL95843.1"/>
    <property type="molecule type" value="Genomic_DNA"/>
</dbReference>
<accession>A0A843VUE2</accession>
<keyword evidence="3" id="KW-1185">Reference proteome</keyword>
<organism evidence="2 3">
    <name type="scientific">Colocasia esculenta</name>
    <name type="common">Wild taro</name>
    <name type="synonym">Arum esculentum</name>
    <dbReference type="NCBI Taxonomy" id="4460"/>
    <lineage>
        <taxon>Eukaryota</taxon>
        <taxon>Viridiplantae</taxon>
        <taxon>Streptophyta</taxon>
        <taxon>Embryophyta</taxon>
        <taxon>Tracheophyta</taxon>
        <taxon>Spermatophyta</taxon>
        <taxon>Magnoliopsida</taxon>
        <taxon>Liliopsida</taxon>
        <taxon>Araceae</taxon>
        <taxon>Aroideae</taxon>
        <taxon>Colocasieae</taxon>
        <taxon>Colocasia</taxon>
    </lineage>
</organism>
<evidence type="ECO:0000313" key="3">
    <source>
        <dbReference type="Proteomes" id="UP000652761"/>
    </source>
</evidence>
<dbReference type="InterPro" id="IPR000719">
    <property type="entry name" value="Prot_kinase_dom"/>
</dbReference>
<dbReference type="GO" id="GO:0005524">
    <property type="term" value="F:ATP binding"/>
    <property type="evidence" value="ECO:0007669"/>
    <property type="project" value="InterPro"/>
</dbReference>
<dbReference type="Gene3D" id="1.10.510.10">
    <property type="entry name" value="Transferase(Phosphotransferase) domain 1"/>
    <property type="match status" value="1"/>
</dbReference>
<proteinExistence type="predicted"/>
<dbReference type="OrthoDB" id="1741172at2759"/>
<evidence type="ECO:0000313" key="2">
    <source>
        <dbReference type="EMBL" id="MQL95843.1"/>
    </source>
</evidence>
<dbReference type="InterPro" id="IPR053059">
    <property type="entry name" value="Inactive_SerThr-Kinase_ABA"/>
</dbReference>
<protein>
    <recommendedName>
        <fullName evidence="1">Protein kinase domain-containing protein</fullName>
    </recommendedName>
</protein>
<dbReference type="AlphaFoldDB" id="A0A843VUE2"/>
<name>A0A843VUE2_COLES</name>